<gene>
    <name evidence="2" type="ORF">EVOR1521_LOCUS14834</name>
</gene>
<organism evidence="2 3">
    <name type="scientific">Effrenium voratum</name>
    <dbReference type="NCBI Taxonomy" id="2562239"/>
    <lineage>
        <taxon>Eukaryota</taxon>
        <taxon>Sar</taxon>
        <taxon>Alveolata</taxon>
        <taxon>Dinophyceae</taxon>
        <taxon>Suessiales</taxon>
        <taxon>Symbiodiniaceae</taxon>
        <taxon>Effrenium</taxon>
    </lineage>
</organism>
<dbReference type="AlphaFoldDB" id="A0AA36N1X4"/>
<protein>
    <submittedName>
        <fullName evidence="2">Uncharacterized protein</fullName>
    </submittedName>
</protein>
<evidence type="ECO:0000256" key="1">
    <source>
        <dbReference type="SAM" id="MobiDB-lite"/>
    </source>
</evidence>
<evidence type="ECO:0000313" key="3">
    <source>
        <dbReference type="Proteomes" id="UP001178507"/>
    </source>
</evidence>
<comment type="caution">
    <text evidence="2">The sequence shown here is derived from an EMBL/GenBank/DDBJ whole genome shotgun (WGS) entry which is preliminary data.</text>
</comment>
<keyword evidence="3" id="KW-1185">Reference proteome</keyword>
<evidence type="ECO:0000313" key="2">
    <source>
        <dbReference type="EMBL" id="CAJ1389159.1"/>
    </source>
</evidence>
<dbReference type="Proteomes" id="UP001178507">
    <property type="component" value="Unassembled WGS sequence"/>
</dbReference>
<feature type="region of interest" description="Disordered" evidence="1">
    <location>
        <begin position="427"/>
        <end position="457"/>
    </location>
</feature>
<dbReference type="EMBL" id="CAUJNA010001813">
    <property type="protein sequence ID" value="CAJ1389159.1"/>
    <property type="molecule type" value="Genomic_DNA"/>
</dbReference>
<sequence length="512" mass="55717">MSAVRSLLHDLGANLSSFEAAAPGAAGAAEKPAVKVSENVGCAPGFRCMSLISEFGMEHNGEYERVTTPILPPRFEQRDVWEWGCPALGNMTAEGKCKPPKPGEEASAGMCWSQDSLLVGPKTPCGSQGDKCMCVKPVGSDGSIGYGNKSREILPEFTEGDSGDYGGVEVVMGNFQVQPMPHCGDCMDLSANWEECKQCANCSYGTKVLDGRPTLACYPKDFQPPGQPFVVEEPPKAGDEYRQKDYVLLQGQEAHEQDMWVIPQYPLWDPQPHGVEKEAPEGGQIFPFQMNTEPLSNEAWVKKYHEAAPRIQALMDNIAMRLKNTWGPQAAETDCSEPLEERVVKANTARHMCKEMQTLQGTLAPGQLGAFPRKAEGQTLRCEFERKDTCLKLNCYSKDDDFSEAVSMMKRRNNECRTEMEEKAAEEAAAAAKAEKGKGKAGGKGAKVGGKAQPGEMSVKDLMKEEEAPLVEDAPAEARKEVQQAMPLLLGPPRGAERVRRGDFLCAVSVGG</sequence>
<accession>A0AA36N1X4</accession>
<proteinExistence type="predicted"/>
<name>A0AA36N1X4_9DINO</name>
<reference evidence="2" key="1">
    <citation type="submission" date="2023-08" db="EMBL/GenBank/DDBJ databases">
        <authorList>
            <person name="Chen Y."/>
            <person name="Shah S."/>
            <person name="Dougan E. K."/>
            <person name="Thang M."/>
            <person name="Chan C."/>
        </authorList>
    </citation>
    <scope>NUCLEOTIDE SEQUENCE</scope>
</reference>